<name>A0A8H3DDM7_9AGAM</name>
<evidence type="ECO:0000313" key="2">
    <source>
        <dbReference type="EMBL" id="CAE6526089.1"/>
    </source>
</evidence>
<dbReference type="GO" id="GO:0000166">
    <property type="term" value="F:nucleotide binding"/>
    <property type="evidence" value="ECO:0007669"/>
    <property type="project" value="InterPro"/>
</dbReference>
<sequence>MPVPVHDESRAGSPPGDEMDFDEPQWDMIDDLQSHGINAQDITKLKKEGICTVSAVRMTSRRNLLKIKVRRPSSGAYIR</sequence>
<gene>
    <name evidence="2" type="ORF">RDB_LOCUS164550</name>
</gene>
<evidence type="ECO:0000313" key="3">
    <source>
        <dbReference type="Proteomes" id="UP000663861"/>
    </source>
</evidence>
<organism evidence="2 3">
    <name type="scientific">Rhizoctonia solani</name>
    <dbReference type="NCBI Taxonomy" id="456999"/>
    <lineage>
        <taxon>Eukaryota</taxon>
        <taxon>Fungi</taxon>
        <taxon>Dikarya</taxon>
        <taxon>Basidiomycota</taxon>
        <taxon>Agaricomycotina</taxon>
        <taxon>Agaricomycetes</taxon>
        <taxon>Cantharellales</taxon>
        <taxon>Ceratobasidiaceae</taxon>
        <taxon>Rhizoctonia</taxon>
    </lineage>
</organism>
<feature type="compositionally biased region" description="Basic and acidic residues" evidence="1">
    <location>
        <begin position="1"/>
        <end position="10"/>
    </location>
</feature>
<dbReference type="EMBL" id="CAJMWY010004270">
    <property type="protein sequence ID" value="CAE6526089.1"/>
    <property type="molecule type" value="Genomic_DNA"/>
</dbReference>
<reference evidence="2" key="1">
    <citation type="submission" date="2021-01" db="EMBL/GenBank/DDBJ databases">
        <authorList>
            <person name="Kaushik A."/>
        </authorList>
    </citation>
    <scope>NUCLEOTIDE SEQUENCE</scope>
    <source>
        <strain evidence="2">AG4-RS23</strain>
    </source>
</reference>
<protein>
    <submittedName>
        <fullName evidence="2">Uncharacterized protein</fullName>
    </submittedName>
</protein>
<dbReference type="Gene3D" id="1.10.150.20">
    <property type="entry name" value="5' to 3' exonuclease, C-terminal subdomain"/>
    <property type="match status" value="1"/>
</dbReference>
<comment type="caution">
    <text evidence="2">The sequence shown here is derived from an EMBL/GenBank/DDBJ whole genome shotgun (WGS) entry which is preliminary data.</text>
</comment>
<feature type="region of interest" description="Disordered" evidence="1">
    <location>
        <begin position="1"/>
        <end position="24"/>
    </location>
</feature>
<proteinExistence type="predicted"/>
<feature type="non-terminal residue" evidence="2">
    <location>
        <position position="79"/>
    </location>
</feature>
<evidence type="ECO:0000256" key="1">
    <source>
        <dbReference type="SAM" id="MobiDB-lite"/>
    </source>
</evidence>
<dbReference type="InterPro" id="IPR010995">
    <property type="entry name" value="DNA_repair_Rad51/TF_NusA_a-hlx"/>
</dbReference>
<dbReference type="Proteomes" id="UP000663861">
    <property type="component" value="Unassembled WGS sequence"/>
</dbReference>
<accession>A0A8H3DDM7</accession>
<dbReference type="SUPFAM" id="SSF47794">
    <property type="entry name" value="Rad51 N-terminal domain-like"/>
    <property type="match status" value="1"/>
</dbReference>
<dbReference type="AlphaFoldDB" id="A0A8H3DDM7"/>